<dbReference type="EC" id="2.6.1.9" evidence="6"/>
<dbReference type="GO" id="GO:0030170">
    <property type="term" value="F:pyridoxal phosphate binding"/>
    <property type="evidence" value="ECO:0007669"/>
    <property type="project" value="InterPro"/>
</dbReference>
<dbReference type="GO" id="GO:0000105">
    <property type="term" value="P:L-histidine biosynthetic process"/>
    <property type="evidence" value="ECO:0007669"/>
    <property type="project" value="InterPro"/>
</dbReference>
<keyword evidence="4" id="KW-0663">Pyridoxal phosphate</keyword>
<keyword evidence="3 6" id="KW-0808">Transferase</keyword>
<evidence type="ECO:0000256" key="1">
    <source>
        <dbReference type="ARBA" id="ARBA00001933"/>
    </source>
</evidence>
<organism evidence="6">
    <name type="scientific">mine drainage metagenome</name>
    <dbReference type="NCBI Taxonomy" id="410659"/>
    <lineage>
        <taxon>unclassified sequences</taxon>
        <taxon>metagenomes</taxon>
        <taxon>ecological metagenomes</taxon>
    </lineage>
</organism>
<comment type="cofactor">
    <cofactor evidence="1">
        <name>pyridoxal 5'-phosphate</name>
        <dbReference type="ChEBI" id="CHEBI:597326"/>
    </cofactor>
</comment>
<evidence type="ECO:0000313" key="6">
    <source>
        <dbReference type="EMBL" id="OIQ96853.1"/>
    </source>
</evidence>
<dbReference type="AlphaFoldDB" id="A0A1J5S9B5"/>
<dbReference type="Gene3D" id="3.90.1150.10">
    <property type="entry name" value="Aspartate Aminotransferase, domain 1"/>
    <property type="match status" value="1"/>
</dbReference>
<accession>A0A1J5S9B5</accession>
<dbReference type="InterPro" id="IPR001917">
    <property type="entry name" value="Aminotrans_II_pyridoxalP_BS"/>
</dbReference>
<reference evidence="6" key="1">
    <citation type="submission" date="2016-10" db="EMBL/GenBank/DDBJ databases">
        <title>Sequence of Gallionella enrichment culture.</title>
        <authorList>
            <person name="Poehlein A."/>
            <person name="Muehling M."/>
            <person name="Daniel R."/>
        </authorList>
    </citation>
    <scope>NUCLEOTIDE SEQUENCE</scope>
</reference>
<evidence type="ECO:0000256" key="2">
    <source>
        <dbReference type="ARBA" id="ARBA00022576"/>
    </source>
</evidence>
<dbReference type="InterPro" id="IPR050106">
    <property type="entry name" value="HistidinolP_aminotransfase"/>
</dbReference>
<name>A0A1J5S9B5_9ZZZZ</name>
<dbReference type="PANTHER" id="PTHR43643">
    <property type="entry name" value="HISTIDINOL-PHOSPHATE AMINOTRANSFERASE 2"/>
    <property type="match status" value="1"/>
</dbReference>
<dbReference type="Pfam" id="PF00155">
    <property type="entry name" value="Aminotran_1_2"/>
    <property type="match status" value="1"/>
</dbReference>
<dbReference type="SUPFAM" id="SSF53383">
    <property type="entry name" value="PLP-dependent transferases"/>
    <property type="match status" value="1"/>
</dbReference>
<dbReference type="EMBL" id="MLJW01000142">
    <property type="protein sequence ID" value="OIQ96853.1"/>
    <property type="molecule type" value="Genomic_DNA"/>
</dbReference>
<dbReference type="InterPro" id="IPR015422">
    <property type="entry name" value="PyrdxlP-dep_Trfase_small"/>
</dbReference>
<dbReference type="GO" id="GO:0004400">
    <property type="term" value="F:histidinol-phosphate transaminase activity"/>
    <property type="evidence" value="ECO:0007669"/>
    <property type="project" value="UniProtKB-EC"/>
</dbReference>
<dbReference type="PANTHER" id="PTHR43643:SF3">
    <property type="entry name" value="HISTIDINOL-PHOSPHATE AMINOTRANSFERASE"/>
    <property type="match status" value="1"/>
</dbReference>
<keyword evidence="2 6" id="KW-0032">Aminotransferase</keyword>
<sequence length="376" mass="40012">MTTAKAAAPQWGTGYIRTISPYVGGRPIAEVAREIGMDEARIVKLASNENPLGMSPAARQAVMDALTQTPRYPDNDGYALRQALAAHLGLPADWIVLGHGSSDILEMAARALLSESDSCVYSQYGFIVYQLAVQQAGARHIVVPARDYGHDLQAMAAAIEPSTRLVYLANPNNPTGTLACAADIAAFMEQVPPDVVVMLDEAYVEYLDPGLRTDSIALLRKHPNLVVSRTFSKAYGLAGLRIGYAAAHPALADVLNRVRSAFNTSTVAQAAALAALGDEDFLRRAVDVNRAGMAQFVAAFDALGLRHLPSHGNFVLVRMGDDEQAGNRINAALVKQGVIVRPVGNYGLGPWLRISVGTEAENARCIDALRAALAAA</sequence>
<proteinExistence type="inferred from homology"/>
<feature type="domain" description="Aminotransferase class I/classII large" evidence="5">
    <location>
        <begin position="42"/>
        <end position="369"/>
    </location>
</feature>
<comment type="caution">
    <text evidence="6">The sequence shown here is derived from an EMBL/GenBank/DDBJ whole genome shotgun (WGS) entry which is preliminary data.</text>
</comment>
<dbReference type="InterPro" id="IPR005861">
    <property type="entry name" value="HisP_aminotrans"/>
</dbReference>
<evidence type="ECO:0000256" key="4">
    <source>
        <dbReference type="ARBA" id="ARBA00022898"/>
    </source>
</evidence>
<evidence type="ECO:0000259" key="5">
    <source>
        <dbReference type="Pfam" id="PF00155"/>
    </source>
</evidence>
<protein>
    <submittedName>
        <fullName evidence="6">Histidinol-phosphate aminotransferase 2</fullName>
        <ecNumber evidence="6">2.6.1.9</ecNumber>
    </submittedName>
</protein>
<dbReference type="NCBIfam" id="TIGR01141">
    <property type="entry name" value="hisC"/>
    <property type="match status" value="1"/>
</dbReference>
<evidence type="ECO:0000256" key="3">
    <source>
        <dbReference type="ARBA" id="ARBA00022679"/>
    </source>
</evidence>
<dbReference type="InterPro" id="IPR015421">
    <property type="entry name" value="PyrdxlP-dep_Trfase_major"/>
</dbReference>
<gene>
    <name evidence="6" type="primary">hisC2_12</name>
    <name evidence="6" type="ORF">GALL_211800</name>
</gene>
<dbReference type="PROSITE" id="PS00599">
    <property type="entry name" value="AA_TRANSFER_CLASS_2"/>
    <property type="match status" value="1"/>
</dbReference>
<dbReference type="Gene3D" id="3.40.640.10">
    <property type="entry name" value="Type I PLP-dependent aspartate aminotransferase-like (Major domain)"/>
    <property type="match status" value="1"/>
</dbReference>
<dbReference type="HAMAP" id="MF_01023">
    <property type="entry name" value="HisC_aminotrans_2"/>
    <property type="match status" value="1"/>
</dbReference>
<dbReference type="InterPro" id="IPR015424">
    <property type="entry name" value="PyrdxlP-dep_Trfase"/>
</dbReference>
<dbReference type="InterPro" id="IPR004839">
    <property type="entry name" value="Aminotransferase_I/II_large"/>
</dbReference>
<dbReference type="CDD" id="cd00609">
    <property type="entry name" value="AAT_like"/>
    <property type="match status" value="1"/>
</dbReference>